<gene>
    <name evidence="3" type="primary">g11599</name>
    <name evidence="3" type="ORF">VP750_LOCUS10366</name>
</gene>
<dbReference type="InterPro" id="IPR000639">
    <property type="entry name" value="Epox_hydrolase-like"/>
</dbReference>
<evidence type="ECO:0000259" key="2">
    <source>
        <dbReference type="Pfam" id="PF00561"/>
    </source>
</evidence>
<reference evidence="3 4" key="1">
    <citation type="submission" date="2024-06" db="EMBL/GenBank/DDBJ databases">
        <authorList>
            <person name="Kraege A."/>
            <person name="Thomma B."/>
        </authorList>
    </citation>
    <scope>NUCLEOTIDE SEQUENCE [LARGE SCALE GENOMIC DNA]</scope>
</reference>
<feature type="domain" description="AB hydrolase-1" evidence="2">
    <location>
        <begin position="120"/>
        <end position="244"/>
    </location>
</feature>
<dbReference type="PRINTS" id="PR00111">
    <property type="entry name" value="ABHYDROLASE"/>
</dbReference>
<evidence type="ECO:0000313" key="4">
    <source>
        <dbReference type="Proteomes" id="UP001497392"/>
    </source>
</evidence>
<dbReference type="SUPFAM" id="SSF53474">
    <property type="entry name" value="alpha/beta-Hydrolases"/>
    <property type="match status" value="1"/>
</dbReference>
<dbReference type="Proteomes" id="UP001497392">
    <property type="component" value="Unassembled WGS sequence"/>
</dbReference>
<dbReference type="EMBL" id="CAXHTA020000018">
    <property type="protein sequence ID" value="CAL5228460.1"/>
    <property type="molecule type" value="Genomic_DNA"/>
</dbReference>
<dbReference type="Gene3D" id="3.40.50.1820">
    <property type="entry name" value="alpha/beta hydrolase"/>
    <property type="match status" value="1"/>
</dbReference>
<dbReference type="InterPro" id="IPR029058">
    <property type="entry name" value="AB_hydrolase_fold"/>
</dbReference>
<name>A0ABP1GAX5_9CHLO</name>
<dbReference type="InterPro" id="IPR000073">
    <property type="entry name" value="AB_hydrolase_1"/>
</dbReference>
<comment type="caution">
    <text evidence="3">The sequence shown here is derived from an EMBL/GenBank/DDBJ whole genome shotgun (WGS) entry which is preliminary data.</text>
</comment>
<organism evidence="3 4">
    <name type="scientific">Coccomyxa viridis</name>
    <dbReference type="NCBI Taxonomy" id="1274662"/>
    <lineage>
        <taxon>Eukaryota</taxon>
        <taxon>Viridiplantae</taxon>
        <taxon>Chlorophyta</taxon>
        <taxon>core chlorophytes</taxon>
        <taxon>Trebouxiophyceae</taxon>
        <taxon>Trebouxiophyceae incertae sedis</taxon>
        <taxon>Coccomyxaceae</taxon>
        <taxon>Coccomyxa</taxon>
    </lineage>
</organism>
<keyword evidence="4" id="KW-1185">Reference proteome</keyword>
<accession>A0ABP1GAX5</accession>
<evidence type="ECO:0000256" key="1">
    <source>
        <dbReference type="SAM" id="MobiDB-lite"/>
    </source>
</evidence>
<feature type="region of interest" description="Disordered" evidence="1">
    <location>
        <begin position="406"/>
        <end position="428"/>
    </location>
</feature>
<dbReference type="PRINTS" id="PR00412">
    <property type="entry name" value="EPOXHYDRLASE"/>
</dbReference>
<evidence type="ECO:0000313" key="3">
    <source>
        <dbReference type="EMBL" id="CAL5228460.1"/>
    </source>
</evidence>
<dbReference type="Pfam" id="PF00561">
    <property type="entry name" value="Abhydrolase_1"/>
    <property type="match status" value="1"/>
</dbReference>
<dbReference type="PANTHER" id="PTHR43689">
    <property type="entry name" value="HYDROLASE"/>
    <property type="match status" value="1"/>
</dbReference>
<protein>
    <submittedName>
        <fullName evidence="3">G11599 protein</fullName>
    </submittedName>
</protein>
<proteinExistence type="predicted"/>
<sequence length="428" mass="46547">MPCTQGALQSTRNGWPAEYHSFASASARTRTRRHFRVVSAQNTSSSSPRSSLVQALAQQIQKETAPWVSEIIQPLIQGQPEPLTDTVPPQQLGDPDSQWILVDGVNLHYKDYGPKTPGVPVVLLLHGFNGSTFSWRNILGPLSEAERFPQGCRVIAFDRPPFGLTERPLQWPGGDVLSPYTSEGGARLAAGLLEALGVPKAIVVGHSAGAVTAVELFRKAPERVAGLVLVAPALPTNDPKNSWSTGGGLGRKLRFAAVRAILQMDGPGLHYIRASYRKQAAQVAAGKSRMLRDRPPAEAQEEIDGYLRPMRAQDWDKGSLLSMRTMNFAGSFPYESITVPVNIIIGEDDTFLLKTAKRVDELLKENTAIESHLTIYPACGHVPMDDCRERFIQDLIDIVGAHLAPVEDRSSPKGSSELPKPAMSGNPD</sequence>
<dbReference type="PANTHER" id="PTHR43689:SF56">
    <property type="entry name" value="AB HYDROLASE-1 DOMAIN-CONTAINING PROTEIN"/>
    <property type="match status" value="1"/>
</dbReference>